<organism evidence="10 11">
    <name type="scientific">Methanobacterium subterraneum</name>
    <dbReference type="NCBI Taxonomy" id="59277"/>
    <lineage>
        <taxon>Archaea</taxon>
        <taxon>Methanobacteriati</taxon>
        <taxon>Methanobacteriota</taxon>
        <taxon>Methanomada group</taxon>
        <taxon>Methanobacteria</taxon>
        <taxon>Methanobacteriales</taxon>
        <taxon>Methanobacteriaceae</taxon>
        <taxon>Methanobacterium</taxon>
    </lineage>
</organism>
<evidence type="ECO:0000313" key="10">
    <source>
        <dbReference type="EMBL" id="AUB55549.1"/>
    </source>
</evidence>
<dbReference type="Gene3D" id="3.40.50.300">
    <property type="entry name" value="P-loop containing nucleotide triphosphate hydrolases"/>
    <property type="match status" value="1"/>
</dbReference>
<dbReference type="SMART" id="SM00382">
    <property type="entry name" value="AAA"/>
    <property type="match status" value="1"/>
</dbReference>
<evidence type="ECO:0000256" key="3">
    <source>
        <dbReference type="ARBA" id="ARBA00022475"/>
    </source>
</evidence>
<keyword evidence="6" id="KW-1278">Translocase</keyword>
<keyword evidence="7" id="KW-0472">Membrane</keyword>
<sequence>MHSVIKAQNLTKIYDGLTAVDGVSFEVKKGEIFGFLGPNGAGKTTTVRMLTGIIKPDQGESVIMGYDIQKESLKAKQNIGVVPETSNAYVDLSAWQNMILMSELYGIPRKIAEERSKNLLEKMGLYQRKDDQVKGFSKGMKQRLILAMALVNDPELLFLDEPTSGLDVQSTRLIRKILQEFPQNGKTIFLTTHNMDEASQLSDRVAIINHGKIAAIDRPEKLKNQIKNLHSVKISFDETVNLENLTGIPHINDLRKEGDNLIISTDNVSDLITSLTSFTESKNIKIMSLNTMAPSLEEVFIQLTGEDE</sequence>
<evidence type="ECO:0000256" key="1">
    <source>
        <dbReference type="ARBA" id="ARBA00004413"/>
    </source>
</evidence>
<dbReference type="GO" id="GO:0043215">
    <property type="term" value="P:daunorubicin transport"/>
    <property type="evidence" value="ECO:0007669"/>
    <property type="project" value="InterPro"/>
</dbReference>
<evidence type="ECO:0000256" key="6">
    <source>
        <dbReference type="ARBA" id="ARBA00022967"/>
    </source>
</evidence>
<dbReference type="GO" id="GO:0005886">
    <property type="term" value="C:plasma membrane"/>
    <property type="evidence" value="ECO:0007669"/>
    <property type="project" value="UniProtKB-SubCell"/>
</dbReference>
<evidence type="ECO:0000256" key="5">
    <source>
        <dbReference type="ARBA" id="ARBA00022840"/>
    </source>
</evidence>
<dbReference type="PROSITE" id="PS50893">
    <property type="entry name" value="ABC_TRANSPORTER_2"/>
    <property type="match status" value="1"/>
</dbReference>
<dbReference type="OrthoDB" id="87732at2157"/>
<feature type="domain" description="ABC transporter" evidence="9">
    <location>
        <begin position="5"/>
        <end position="235"/>
    </location>
</feature>
<dbReference type="RefSeq" id="WP_100905528.1">
    <property type="nucleotide sequence ID" value="NZ_CP017766.1"/>
</dbReference>
<keyword evidence="2" id="KW-0813">Transport</keyword>
<dbReference type="GO" id="GO:0016887">
    <property type="term" value="F:ATP hydrolysis activity"/>
    <property type="evidence" value="ECO:0007669"/>
    <property type="project" value="InterPro"/>
</dbReference>
<protein>
    <submittedName>
        <fullName evidence="10">ATP-binding protein</fullName>
    </submittedName>
</protein>
<dbReference type="InterPro" id="IPR003593">
    <property type="entry name" value="AAA+_ATPase"/>
</dbReference>
<evidence type="ECO:0000259" key="9">
    <source>
        <dbReference type="PROSITE" id="PS50893"/>
    </source>
</evidence>
<dbReference type="AlphaFoldDB" id="A0A2H4VBU3"/>
<keyword evidence="3" id="KW-1003">Cell membrane</keyword>
<accession>A0A2H4VBU3</accession>
<dbReference type="GO" id="GO:0005524">
    <property type="term" value="F:ATP binding"/>
    <property type="evidence" value="ECO:0007669"/>
    <property type="project" value="UniProtKB-KW"/>
</dbReference>
<dbReference type="Proteomes" id="UP000232806">
    <property type="component" value="Chromosome"/>
</dbReference>
<dbReference type="InterPro" id="IPR005894">
    <property type="entry name" value="DrrA"/>
</dbReference>
<dbReference type="GO" id="GO:1900753">
    <property type="term" value="P:doxorubicin transport"/>
    <property type="evidence" value="ECO:0007669"/>
    <property type="project" value="InterPro"/>
</dbReference>
<dbReference type="InterPro" id="IPR027417">
    <property type="entry name" value="P-loop_NTPase"/>
</dbReference>
<gene>
    <name evidence="10" type="ORF">BK007_05670</name>
</gene>
<comment type="similarity">
    <text evidence="8">Belongs to the ABC transporter superfamily. Drug exporter-1 (DrugE1) (TC 3.A.1.105) family.</text>
</comment>
<proteinExistence type="inferred from homology"/>
<comment type="subcellular location">
    <subcellularLocation>
        <location evidence="1">Cell membrane</location>
        <topology evidence="1">Peripheral membrane protein</topology>
        <orientation evidence="1">Cytoplasmic side</orientation>
    </subcellularLocation>
</comment>
<dbReference type="PANTHER" id="PTHR42711:SF5">
    <property type="entry name" value="ABC TRANSPORTER ATP-BINDING PROTEIN NATA"/>
    <property type="match status" value="1"/>
</dbReference>
<dbReference type="PROSITE" id="PS00211">
    <property type="entry name" value="ABC_TRANSPORTER_1"/>
    <property type="match status" value="1"/>
</dbReference>
<dbReference type="Pfam" id="PF00005">
    <property type="entry name" value="ABC_tran"/>
    <property type="match status" value="1"/>
</dbReference>
<dbReference type="EMBL" id="CP017766">
    <property type="protein sequence ID" value="AUB55549.1"/>
    <property type="molecule type" value="Genomic_DNA"/>
</dbReference>
<reference evidence="10 11" key="1">
    <citation type="submission" date="2016-10" db="EMBL/GenBank/DDBJ databases">
        <title>Comparative genomics between deep and shallow subseafloor isolates.</title>
        <authorList>
            <person name="Ishii S."/>
            <person name="Miller J.R."/>
            <person name="Sutton G."/>
            <person name="Suzuki S."/>
            <person name="Methe B."/>
            <person name="Inagaki F."/>
            <person name="Imachi H."/>
        </authorList>
    </citation>
    <scope>NUCLEOTIDE SEQUENCE [LARGE SCALE GENOMIC DNA]</scope>
    <source>
        <strain evidence="10 11">MO-MB1</strain>
    </source>
</reference>
<dbReference type="FunFam" id="3.40.50.300:FF:000589">
    <property type="entry name" value="ABC transporter, ATP-binding subunit"/>
    <property type="match status" value="1"/>
</dbReference>
<keyword evidence="4" id="KW-0547">Nucleotide-binding</keyword>
<dbReference type="InterPro" id="IPR017871">
    <property type="entry name" value="ABC_transporter-like_CS"/>
</dbReference>
<dbReference type="SUPFAM" id="SSF52540">
    <property type="entry name" value="P-loop containing nucleoside triphosphate hydrolases"/>
    <property type="match status" value="1"/>
</dbReference>
<evidence type="ECO:0000256" key="4">
    <source>
        <dbReference type="ARBA" id="ARBA00022741"/>
    </source>
</evidence>
<evidence type="ECO:0000256" key="7">
    <source>
        <dbReference type="ARBA" id="ARBA00023136"/>
    </source>
</evidence>
<dbReference type="NCBIfam" id="TIGR01188">
    <property type="entry name" value="drrA"/>
    <property type="match status" value="1"/>
</dbReference>
<dbReference type="GeneID" id="35121065"/>
<evidence type="ECO:0000256" key="2">
    <source>
        <dbReference type="ARBA" id="ARBA00022448"/>
    </source>
</evidence>
<keyword evidence="5 10" id="KW-0067">ATP-binding</keyword>
<evidence type="ECO:0000313" key="11">
    <source>
        <dbReference type="Proteomes" id="UP000232806"/>
    </source>
</evidence>
<dbReference type="PANTHER" id="PTHR42711">
    <property type="entry name" value="ABC TRANSPORTER ATP-BINDING PROTEIN"/>
    <property type="match status" value="1"/>
</dbReference>
<dbReference type="InterPro" id="IPR003439">
    <property type="entry name" value="ABC_transporter-like_ATP-bd"/>
</dbReference>
<name>A0A2H4VBU3_9EURY</name>
<evidence type="ECO:0000256" key="8">
    <source>
        <dbReference type="ARBA" id="ARBA00049985"/>
    </source>
</evidence>
<dbReference type="InterPro" id="IPR050763">
    <property type="entry name" value="ABC_transporter_ATP-binding"/>
</dbReference>